<dbReference type="PROSITE" id="PS50804">
    <property type="entry name" value="SCAN_BOX"/>
    <property type="match status" value="1"/>
</dbReference>
<dbReference type="OMA" id="AWVGQND"/>
<dbReference type="AlphaFoldDB" id="A0A8C0HBC1"/>
<reference evidence="2" key="2">
    <citation type="submission" date="2025-09" db="UniProtKB">
        <authorList>
            <consortium name="Ensembl"/>
        </authorList>
    </citation>
    <scope>IDENTIFICATION</scope>
</reference>
<evidence type="ECO:0000313" key="3">
    <source>
        <dbReference type="Proteomes" id="UP000694404"/>
    </source>
</evidence>
<name>A0A8C0HBC1_CHEAB</name>
<dbReference type="Pfam" id="PF02023">
    <property type="entry name" value="SCAN"/>
    <property type="match status" value="1"/>
</dbReference>
<protein>
    <recommendedName>
        <fullName evidence="1">SCAN box domain-containing protein</fullName>
    </recommendedName>
</protein>
<keyword evidence="3" id="KW-1185">Reference proteome</keyword>
<dbReference type="InterPro" id="IPR038269">
    <property type="entry name" value="SCAN_sf"/>
</dbReference>
<evidence type="ECO:0000259" key="1">
    <source>
        <dbReference type="PROSITE" id="PS50804"/>
    </source>
</evidence>
<dbReference type="PANTHER" id="PTHR46888">
    <property type="entry name" value="ZINC KNUCKLE DOMAINCONTAINING PROTEIN-RELATED"/>
    <property type="match status" value="1"/>
</dbReference>
<dbReference type="PANTHER" id="PTHR46888:SF15">
    <property type="entry name" value="ZINC FINGER AND SCAN DOMAIN-CONTAINING PROTEIN 12-LIKE"/>
    <property type="match status" value="1"/>
</dbReference>
<reference evidence="2" key="1">
    <citation type="submission" date="2025-08" db="UniProtKB">
        <authorList>
            <consortium name="Ensembl"/>
        </authorList>
    </citation>
    <scope>IDENTIFICATION</scope>
</reference>
<feature type="domain" description="SCAN box" evidence="1">
    <location>
        <begin position="30"/>
        <end position="105"/>
    </location>
</feature>
<dbReference type="Proteomes" id="UP000694404">
    <property type="component" value="Unplaced"/>
</dbReference>
<dbReference type="Gene3D" id="1.10.4020.10">
    <property type="entry name" value="DNA breaking-rejoining enzymes"/>
    <property type="match status" value="1"/>
</dbReference>
<dbReference type="SUPFAM" id="SSF47353">
    <property type="entry name" value="Retrovirus capsid dimerization domain-like"/>
    <property type="match status" value="1"/>
</dbReference>
<proteinExistence type="predicted"/>
<dbReference type="GeneTree" id="ENSGT01030000234861"/>
<dbReference type="SMART" id="SM00431">
    <property type="entry name" value="SCAN"/>
    <property type="match status" value="1"/>
</dbReference>
<accession>A0A8C0HBC1</accession>
<evidence type="ECO:0000313" key="2">
    <source>
        <dbReference type="Ensembl" id="ENSCABP00000020768.1"/>
    </source>
</evidence>
<organism evidence="2 3">
    <name type="scientific">Chelonoidis abingdonii</name>
    <name type="common">Abingdon island giant tortoise</name>
    <name type="synonym">Testudo abingdonii</name>
    <dbReference type="NCBI Taxonomy" id="106734"/>
    <lineage>
        <taxon>Eukaryota</taxon>
        <taxon>Metazoa</taxon>
        <taxon>Chordata</taxon>
        <taxon>Craniata</taxon>
        <taxon>Vertebrata</taxon>
        <taxon>Euteleostomi</taxon>
        <taxon>Archelosauria</taxon>
        <taxon>Testudinata</taxon>
        <taxon>Testudines</taxon>
        <taxon>Cryptodira</taxon>
        <taxon>Durocryptodira</taxon>
        <taxon>Testudinoidea</taxon>
        <taxon>Testudinidae</taxon>
        <taxon>Chelonoidis</taxon>
    </lineage>
</organism>
<dbReference type="Ensembl" id="ENSCABT00000022761.1">
    <property type="protein sequence ID" value="ENSCABP00000020768.1"/>
    <property type="gene ID" value="ENSCABG00000015310.1"/>
</dbReference>
<dbReference type="InterPro" id="IPR003309">
    <property type="entry name" value="SCAN_dom"/>
</dbReference>
<sequence>RKDNAKEVISSQLKAEILARSGVTTALRAQRFHEWQYMEDKTLLSQLFDLIHLTRKWLRPEALSSEKMMEVLVLDRYMRGLPPGLQAWVGQNDPSTYHELVSLTERQLTARELFQTPGRQTRQSRKPT</sequence>